<dbReference type="InterPro" id="IPR036259">
    <property type="entry name" value="MFS_trans_sf"/>
</dbReference>
<accession>A0ABS7E040</accession>
<feature type="transmembrane region" description="Helical" evidence="4">
    <location>
        <begin position="134"/>
        <end position="159"/>
    </location>
</feature>
<feature type="transmembrane region" description="Helical" evidence="4">
    <location>
        <begin position="376"/>
        <end position="395"/>
    </location>
</feature>
<evidence type="ECO:0000256" key="2">
    <source>
        <dbReference type="ARBA" id="ARBA00022989"/>
    </source>
</evidence>
<evidence type="ECO:0000256" key="1">
    <source>
        <dbReference type="ARBA" id="ARBA00022692"/>
    </source>
</evidence>
<evidence type="ECO:0000259" key="5">
    <source>
        <dbReference type="PROSITE" id="PS50850"/>
    </source>
</evidence>
<dbReference type="InterPro" id="IPR020846">
    <property type="entry name" value="MFS_dom"/>
</dbReference>
<keyword evidence="2 4" id="KW-1133">Transmembrane helix</keyword>
<evidence type="ECO:0000313" key="7">
    <source>
        <dbReference type="Proteomes" id="UP001195963"/>
    </source>
</evidence>
<feature type="transmembrane region" description="Helical" evidence="4">
    <location>
        <begin position="171"/>
        <end position="193"/>
    </location>
</feature>
<proteinExistence type="predicted"/>
<feature type="transmembrane region" description="Helical" evidence="4">
    <location>
        <begin position="351"/>
        <end position="370"/>
    </location>
</feature>
<evidence type="ECO:0000256" key="3">
    <source>
        <dbReference type="ARBA" id="ARBA00023136"/>
    </source>
</evidence>
<dbReference type="EMBL" id="JAHZST010000003">
    <property type="protein sequence ID" value="MBW8183068.1"/>
    <property type="molecule type" value="Genomic_DNA"/>
</dbReference>
<feature type="transmembrane region" description="Helical" evidence="4">
    <location>
        <begin position="214"/>
        <end position="238"/>
    </location>
</feature>
<keyword evidence="3 4" id="KW-0472">Membrane</keyword>
<name>A0ABS7E040_9GAMM</name>
<comment type="caution">
    <text evidence="6">The sequence shown here is derived from an EMBL/GenBank/DDBJ whole genome shotgun (WGS) entry which is preliminary data.</text>
</comment>
<dbReference type="InterPro" id="IPR011701">
    <property type="entry name" value="MFS"/>
</dbReference>
<feature type="transmembrane region" description="Helical" evidence="4">
    <location>
        <begin position="50"/>
        <end position="70"/>
    </location>
</feature>
<sequence>MTQDQTSRLTSTAYLLLGVLLIAISLRSPITGVGPLLDLIREQLHLSATQAGMLTTLPLLAFAFFSPLASKLAQKKGLEHALMISLFLLLAGITVRSQGSGAALFIGTLIIGAGIAIANVLLPSLMKRDFPNRVATITSIYVLMMGVGSALSASLAIPLTHVAENLSIKLIPTWAFSLGSIILFPIIAILIWLPQMRNHTPAAENTSQLDSHSYLWCSPSAWHITLFLALNSFLMYIFISWFPTILVDTGYSHEEAGIIHGLLQLFTAVPAIVLIPIMSRIQDKRLLSLGLTLSGMIAVIGLILAPSLAILWAMLFGFGAGGGFIVALALISLRTTDAHQAATLSGMAQSLGYLLAATGPIIMGAVHEYTGSWTPPLILCAIANFLWSIFSLLASKNETIYKQPKQSLQSVQ</sequence>
<feature type="transmembrane region" description="Helical" evidence="4">
    <location>
        <begin position="101"/>
        <end position="122"/>
    </location>
</feature>
<dbReference type="Proteomes" id="UP001195963">
    <property type="component" value="Unassembled WGS sequence"/>
</dbReference>
<feature type="transmembrane region" description="Helical" evidence="4">
    <location>
        <begin position="77"/>
        <end position="95"/>
    </location>
</feature>
<gene>
    <name evidence="6" type="ORF">K0625_05280</name>
</gene>
<feature type="transmembrane region" description="Helical" evidence="4">
    <location>
        <begin position="12"/>
        <end position="30"/>
    </location>
</feature>
<feature type="transmembrane region" description="Helical" evidence="4">
    <location>
        <begin position="310"/>
        <end position="331"/>
    </location>
</feature>
<dbReference type="Pfam" id="PF07690">
    <property type="entry name" value="MFS_1"/>
    <property type="match status" value="1"/>
</dbReference>
<dbReference type="PROSITE" id="PS50850">
    <property type="entry name" value="MFS"/>
    <property type="match status" value="1"/>
</dbReference>
<protein>
    <submittedName>
        <fullName evidence="6">CynX/NimT family MFS transporter</fullName>
    </submittedName>
</protein>
<feature type="transmembrane region" description="Helical" evidence="4">
    <location>
        <begin position="258"/>
        <end position="279"/>
    </location>
</feature>
<organism evidence="6 7">
    <name type="scientific">Shewanella nanhaiensis</name>
    <dbReference type="NCBI Taxonomy" id="2864872"/>
    <lineage>
        <taxon>Bacteria</taxon>
        <taxon>Pseudomonadati</taxon>
        <taxon>Pseudomonadota</taxon>
        <taxon>Gammaproteobacteria</taxon>
        <taxon>Alteromonadales</taxon>
        <taxon>Shewanellaceae</taxon>
        <taxon>Shewanella</taxon>
    </lineage>
</organism>
<keyword evidence="1 4" id="KW-0812">Transmembrane</keyword>
<keyword evidence="7" id="KW-1185">Reference proteome</keyword>
<evidence type="ECO:0000313" key="6">
    <source>
        <dbReference type="EMBL" id="MBW8183068.1"/>
    </source>
</evidence>
<evidence type="ECO:0000256" key="4">
    <source>
        <dbReference type="SAM" id="Phobius"/>
    </source>
</evidence>
<feature type="transmembrane region" description="Helical" evidence="4">
    <location>
        <begin position="286"/>
        <end position="304"/>
    </location>
</feature>
<dbReference type="Gene3D" id="1.20.1250.20">
    <property type="entry name" value="MFS general substrate transporter like domains"/>
    <property type="match status" value="1"/>
</dbReference>
<dbReference type="RefSeq" id="WP_220108715.1">
    <property type="nucleotide sequence ID" value="NZ_JAHZST010000003.1"/>
</dbReference>
<dbReference type="SUPFAM" id="SSF103473">
    <property type="entry name" value="MFS general substrate transporter"/>
    <property type="match status" value="1"/>
</dbReference>
<dbReference type="PANTHER" id="PTHR23523">
    <property type="match status" value="1"/>
</dbReference>
<reference evidence="6 7" key="1">
    <citation type="submission" date="2021-07" db="EMBL/GenBank/DDBJ databases">
        <title>Shewanella sp. nov, isolated from SCS.</title>
        <authorList>
            <person name="Cao W.R."/>
        </authorList>
    </citation>
    <scope>NUCLEOTIDE SEQUENCE [LARGE SCALE GENOMIC DNA]</scope>
    <source>
        <strain evidence="6 7">NR704-98</strain>
    </source>
</reference>
<feature type="domain" description="Major facilitator superfamily (MFS) profile" evidence="5">
    <location>
        <begin position="11"/>
        <end position="399"/>
    </location>
</feature>
<dbReference type="CDD" id="cd17409">
    <property type="entry name" value="MFS_NIMT_like"/>
    <property type="match status" value="1"/>
</dbReference>
<dbReference type="InterPro" id="IPR052524">
    <property type="entry name" value="MFS_Cyanate_Porter"/>
</dbReference>
<dbReference type="PANTHER" id="PTHR23523:SF2">
    <property type="entry name" value="2-NITROIMIDAZOLE TRANSPORTER"/>
    <property type="match status" value="1"/>
</dbReference>